<evidence type="ECO:0000256" key="3">
    <source>
        <dbReference type="RuleBase" id="RU003476"/>
    </source>
</evidence>
<sequence length="165" mass="18543">MTETVNAVFGNRLRVRASGLCIQGNSVLLVAHRGLVEGALYWAPPGGGVEFGESVRSAVKREILEETGLTVEVREFMFLREFLRHPLHAIELYFKTRIITPFSFSPGSDPELCADDQLIAALRLMTLQEIKSLEKGTYDPIFDEIDSLESLYDGLQWTGIQKRLI</sequence>
<comment type="similarity">
    <text evidence="3">Belongs to the Nudix hydrolase family.</text>
</comment>
<dbReference type="PANTHER" id="PTHR43046:SF14">
    <property type="entry name" value="MUTT_NUDIX FAMILY PROTEIN"/>
    <property type="match status" value="1"/>
</dbReference>
<dbReference type="Proteomes" id="UP001501508">
    <property type="component" value="Unassembled WGS sequence"/>
</dbReference>
<dbReference type="RefSeq" id="WP_345031396.1">
    <property type="nucleotide sequence ID" value="NZ_BAABEY010000031.1"/>
</dbReference>
<comment type="cofactor">
    <cofactor evidence="1">
        <name>Mg(2+)</name>
        <dbReference type="ChEBI" id="CHEBI:18420"/>
    </cofactor>
</comment>
<dbReference type="SUPFAM" id="SSF55811">
    <property type="entry name" value="Nudix"/>
    <property type="match status" value="1"/>
</dbReference>
<dbReference type="InterPro" id="IPR020476">
    <property type="entry name" value="Nudix_hydrolase"/>
</dbReference>
<evidence type="ECO:0000256" key="2">
    <source>
        <dbReference type="ARBA" id="ARBA00022801"/>
    </source>
</evidence>
<dbReference type="InterPro" id="IPR020084">
    <property type="entry name" value="NUDIX_hydrolase_CS"/>
</dbReference>
<dbReference type="EMBL" id="BAABEY010000031">
    <property type="protein sequence ID" value="GAA4444234.1"/>
    <property type="molecule type" value="Genomic_DNA"/>
</dbReference>
<feature type="domain" description="Nudix hydrolase" evidence="4">
    <location>
        <begin position="12"/>
        <end position="152"/>
    </location>
</feature>
<comment type="caution">
    <text evidence="5">The sequence shown here is derived from an EMBL/GenBank/DDBJ whole genome shotgun (WGS) entry which is preliminary data.</text>
</comment>
<dbReference type="PROSITE" id="PS51462">
    <property type="entry name" value="NUDIX"/>
    <property type="match status" value="1"/>
</dbReference>
<dbReference type="PANTHER" id="PTHR43046">
    <property type="entry name" value="GDP-MANNOSE MANNOSYL HYDROLASE"/>
    <property type="match status" value="1"/>
</dbReference>
<organism evidence="5 6">
    <name type="scientific">Ravibacter arvi</name>
    <dbReference type="NCBI Taxonomy" id="2051041"/>
    <lineage>
        <taxon>Bacteria</taxon>
        <taxon>Pseudomonadati</taxon>
        <taxon>Bacteroidota</taxon>
        <taxon>Cytophagia</taxon>
        <taxon>Cytophagales</taxon>
        <taxon>Spirosomataceae</taxon>
        <taxon>Ravibacter</taxon>
    </lineage>
</organism>
<protein>
    <recommendedName>
        <fullName evidence="4">Nudix hydrolase domain-containing protein</fullName>
    </recommendedName>
</protein>
<proteinExistence type="inferred from homology"/>
<accession>A0ABP8M7K3</accession>
<evidence type="ECO:0000313" key="6">
    <source>
        <dbReference type="Proteomes" id="UP001501508"/>
    </source>
</evidence>
<evidence type="ECO:0000259" key="4">
    <source>
        <dbReference type="PROSITE" id="PS51462"/>
    </source>
</evidence>
<keyword evidence="6" id="KW-1185">Reference proteome</keyword>
<dbReference type="Pfam" id="PF00293">
    <property type="entry name" value="NUDIX"/>
    <property type="match status" value="1"/>
</dbReference>
<dbReference type="Gene3D" id="3.90.79.10">
    <property type="entry name" value="Nucleoside Triphosphate Pyrophosphohydrolase"/>
    <property type="match status" value="1"/>
</dbReference>
<keyword evidence="2 3" id="KW-0378">Hydrolase</keyword>
<name>A0ABP8M7K3_9BACT</name>
<reference evidence="6" key="1">
    <citation type="journal article" date="2019" name="Int. J. Syst. Evol. Microbiol.">
        <title>The Global Catalogue of Microorganisms (GCM) 10K type strain sequencing project: providing services to taxonomists for standard genome sequencing and annotation.</title>
        <authorList>
            <consortium name="The Broad Institute Genomics Platform"/>
            <consortium name="The Broad Institute Genome Sequencing Center for Infectious Disease"/>
            <person name="Wu L."/>
            <person name="Ma J."/>
        </authorList>
    </citation>
    <scope>NUCLEOTIDE SEQUENCE [LARGE SCALE GENOMIC DNA]</scope>
    <source>
        <strain evidence="6">JCM 31920</strain>
    </source>
</reference>
<gene>
    <name evidence="5" type="ORF">GCM10023091_34060</name>
</gene>
<dbReference type="InterPro" id="IPR000086">
    <property type="entry name" value="NUDIX_hydrolase_dom"/>
</dbReference>
<dbReference type="PRINTS" id="PR00502">
    <property type="entry name" value="NUDIXFAMILY"/>
</dbReference>
<dbReference type="InterPro" id="IPR015797">
    <property type="entry name" value="NUDIX_hydrolase-like_dom_sf"/>
</dbReference>
<evidence type="ECO:0000313" key="5">
    <source>
        <dbReference type="EMBL" id="GAA4444234.1"/>
    </source>
</evidence>
<dbReference type="PROSITE" id="PS00893">
    <property type="entry name" value="NUDIX_BOX"/>
    <property type="match status" value="1"/>
</dbReference>
<evidence type="ECO:0000256" key="1">
    <source>
        <dbReference type="ARBA" id="ARBA00001946"/>
    </source>
</evidence>